<name>A0ABV7AWJ7_9GAMM</name>
<keyword evidence="2" id="KW-1185">Reference proteome</keyword>
<dbReference type="RefSeq" id="WP_377815682.1">
    <property type="nucleotide sequence ID" value="NZ_JBHRSJ010000034.1"/>
</dbReference>
<sequence length="81" mass="9417">MNHDDVLENRAQLLDAKPADDLPRCPEHLLFALRDKHHTFSLDIVTLLQCLQWAEQEGGIPELPVEWWENVLRRYPLSVCG</sequence>
<protein>
    <submittedName>
        <fullName evidence="1">Uncharacterized protein</fullName>
    </submittedName>
</protein>
<dbReference type="EMBL" id="JBHRSJ010000034">
    <property type="protein sequence ID" value="MFC2973802.1"/>
    <property type="molecule type" value="Genomic_DNA"/>
</dbReference>
<proteinExistence type="predicted"/>
<accession>A0ABV7AWJ7</accession>
<reference evidence="2" key="1">
    <citation type="journal article" date="2019" name="Int. J. Syst. Evol. Microbiol.">
        <title>The Global Catalogue of Microorganisms (GCM) 10K type strain sequencing project: providing services to taxonomists for standard genome sequencing and annotation.</title>
        <authorList>
            <consortium name="The Broad Institute Genomics Platform"/>
            <consortium name="The Broad Institute Genome Sequencing Center for Infectious Disease"/>
            <person name="Wu L."/>
            <person name="Ma J."/>
        </authorList>
    </citation>
    <scope>NUCLEOTIDE SEQUENCE [LARGE SCALE GENOMIC DNA]</scope>
    <source>
        <strain evidence="2">KCTC 62195</strain>
    </source>
</reference>
<dbReference type="Proteomes" id="UP001595457">
    <property type="component" value="Unassembled WGS sequence"/>
</dbReference>
<comment type="caution">
    <text evidence="1">The sequence shown here is derived from an EMBL/GenBank/DDBJ whole genome shotgun (WGS) entry which is preliminary data.</text>
</comment>
<gene>
    <name evidence="1" type="ORF">ACFOJE_16490</name>
</gene>
<evidence type="ECO:0000313" key="2">
    <source>
        <dbReference type="Proteomes" id="UP001595457"/>
    </source>
</evidence>
<organism evidence="1 2">
    <name type="scientific">Azotobacter bryophylli</name>
    <dbReference type="NCBI Taxonomy" id="1986537"/>
    <lineage>
        <taxon>Bacteria</taxon>
        <taxon>Pseudomonadati</taxon>
        <taxon>Pseudomonadota</taxon>
        <taxon>Gammaproteobacteria</taxon>
        <taxon>Pseudomonadales</taxon>
        <taxon>Pseudomonadaceae</taxon>
        <taxon>Azotobacter</taxon>
    </lineage>
</organism>
<evidence type="ECO:0000313" key="1">
    <source>
        <dbReference type="EMBL" id="MFC2973802.1"/>
    </source>
</evidence>